<organism evidence="1 2">
    <name type="scientific">Mogibacterium kristiansenii</name>
    <dbReference type="NCBI Taxonomy" id="2606708"/>
    <lineage>
        <taxon>Bacteria</taxon>
        <taxon>Bacillati</taxon>
        <taxon>Bacillota</taxon>
        <taxon>Clostridia</taxon>
        <taxon>Peptostreptococcales</taxon>
        <taxon>Anaerovoracaceae</taxon>
        <taxon>Mogibacterium</taxon>
    </lineage>
</organism>
<name>A0A6N7XGX7_9FIRM</name>
<proteinExistence type="predicted"/>
<evidence type="ECO:0000313" key="2">
    <source>
        <dbReference type="Proteomes" id="UP000469424"/>
    </source>
</evidence>
<evidence type="ECO:0000313" key="1">
    <source>
        <dbReference type="EMBL" id="MST70468.1"/>
    </source>
</evidence>
<dbReference type="EMBL" id="VUNA01000005">
    <property type="protein sequence ID" value="MST70468.1"/>
    <property type="molecule type" value="Genomic_DNA"/>
</dbReference>
<accession>A0A6N7XGX7</accession>
<gene>
    <name evidence="1" type="ORF">FYJ65_03790</name>
</gene>
<comment type="caution">
    <text evidence="1">The sequence shown here is derived from an EMBL/GenBank/DDBJ whole genome shotgun (WGS) entry which is preliminary data.</text>
</comment>
<keyword evidence="2" id="KW-1185">Reference proteome</keyword>
<protein>
    <submittedName>
        <fullName evidence="1">Uncharacterized protein</fullName>
    </submittedName>
</protein>
<reference evidence="1 2" key="1">
    <citation type="submission" date="2019-08" db="EMBL/GenBank/DDBJ databases">
        <title>In-depth cultivation of the pig gut microbiome towards novel bacterial diversity and tailored functional studies.</title>
        <authorList>
            <person name="Wylensek D."/>
            <person name="Hitch T.C.A."/>
            <person name="Clavel T."/>
        </authorList>
    </citation>
    <scope>NUCLEOTIDE SEQUENCE [LARGE SCALE GENOMIC DNA]</scope>
    <source>
        <strain evidence="1 2">WCA-MUC-591-APC-4B</strain>
    </source>
</reference>
<dbReference type="Proteomes" id="UP000469424">
    <property type="component" value="Unassembled WGS sequence"/>
</dbReference>
<dbReference type="AlphaFoldDB" id="A0A6N7XGX7"/>
<sequence length="393" mass="46127">MKNIYDVQKQLLKEIDEICRDKGFQYFLVGFSAMNAYKNHTLKDGPWTLSLAMVQGEAEQLATELIGQKNSKRYVEWVINNPIYSENHFTYGAIDTTSIRLGHEEKLYNHGIHLNVYYIDAYATIEKKMIPEKTKSYRIVRKFFKGVNERNAKEHISGNPVKRIAKSVVYGPASLIGAERIAKKMYDERYKIRGIDTWKDLCKYSEVAINKYVVPVKWIDNCRKYELEEGVSVFLPNETEQYLMSVVGEDWKEKECSHPLKHIISTEKPFEESLRLLKASGVEKEYNQRVDKIQYERAKVKDEYANIESLKQLVFMTKEQVYYERLLSKQKNASDSLIKQVVKSLKKYEEMNLTFRLNEQAEREIDSYLEREGEVELLARLQELRKVDIFAGK</sequence>